<feature type="region of interest" description="Disordered" evidence="1">
    <location>
        <begin position="1"/>
        <end position="50"/>
    </location>
</feature>
<feature type="transmembrane region" description="Helical" evidence="2">
    <location>
        <begin position="296"/>
        <end position="316"/>
    </location>
</feature>
<sequence length="327" mass="35547">GTRNTPCAGWPGAATIKPSQEPATSADTRFRTSHDQNYSCRVGAGDEPVPTTVKPTTYEPVRPGDPVEVLYSPTQPQLGAVAGDQRRLGWKLRGESMPAYMRWFFVVALMLGWFLAVNHLWAKHGFRAFSQLGERHKAIRGSYARTGGDFGTEGQKQPLKGKYLEIRTDAGWARFYTAASENGLPEMMTGQPLWLCWDAHRGTRGSRISPSTTPAAMVFDTGLVVHGMMSVDQTRSLDGSAVSVEKLGSAVQEDRPLRLFDPRSYWPLYIDPLALQACVVVIACAVLLTFDVPTGWRWVAGIVGFLAACGAGGAVVSEGRTTQRAAA</sequence>
<dbReference type="EMBL" id="JAVREY010000078">
    <property type="protein sequence ID" value="MDT0468573.1"/>
    <property type="molecule type" value="Genomic_DNA"/>
</dbReference>
<evidence type="ECO:0000256" key="1">
    <source>
        <dbReference type="SAM" id="MobiDB-lite"/>
    </source>
</evidence>
<name>A0ABU2U5R4_9ACTN</name>
<evidence type="ECO:0000313" key="3">
    <source>
        <dbReference type="EMBL" id="MDT0468573.1"/>
    </source>
</evidence>
<feature type="transmembrane region" description="Helical" evidence="2">
    <location>
        <begin position="268"/>
        <end position="290"/>
    </location>
</feature>
<dbReference type="RefSeq" id="WP_311700019.1">
    <property type="nucleotide sequence ID" value="NZ_JAVREY010000078.1"/>
</dbReference>
<reference evidence="4" key="1">
    <citation type="submission" date="2023-07" db="EMBL/GenBank/DDBJ databases">
        <title>30 novel species of actinomycetes from the DSMZ collection.</title>
        <authorList>
            <person name="Nouioui I."/>
        </authorList>
    </citation>
    <scope>NUCLEOTIDE SEQUENCE [LARGE SCALE GENOMIC DNA]</scope>
    <source>
        <strain evidence="4">DSM 41699</strain>
    </source>
</reference>
<dbReference type="Proteomes" id="UP001183809">
    <property type="component" value="Unassembled WGS sequence"/>
</dbReference>
<evidence type="ECO:0008006" key="5">
    <source>
        <dbReference type="Google" id="ProtNLM"/>
    </source>
</evidence>
<keyword evidence="2" id="KW-0472">Membrane</keyword>
<keyword evidence="2" id="KW-1133">Transmembrane helix</keyword>
<protein>
    <recommendedName>
        <fullName evidence="5">DUF3592 domain-containing protein</fullName>
    </recommendedName>
</protein>
<evidence type="ECO:0000313" key="4">
    <source>
        <dbReference type="Proteomes" id="UP001183809"/>
    </source>
</evidence>
<evidence type="ECO:0000256" key="2">
    <source>
        <dbReference type="SAM" id="Phobius"/>
    </source>
</evidence>
<keyword evidence="4" id="KW-1185">Reference proteome</keyword>
<feature type="compositionally biased region" description="Polar residues" evidence="1">
    <location>
        <begin position="17"/>
        <end position="27"/>
    </location>
</feature>
<comment type="caution">
    <text evidence="3">The sequence shown here is derived from an EMBL/GenBank/DDBJ whole genome shotgun (WGS) entry which is preliminary data.</text>
</comment>
<proteinExistence type="predicted"/>
<organism evidence="3 4">
    <name type="scientific">Streptomyces gibsoniae</name>
    <dbReference type="NCBI Taxonomy" id="3075529"/>
    <lineage>
        <taxon>Bacteria</taxon>
        <taxon>Bacillati</taxon>
        <taxon>Actinomycetota</taxon>
        <taxon>Actinomycetes</taxon>
        <taxon>Kitasatosporales</taxon>
        <taxon>Streptomycetaceae</taxon>
        <taxon>Streptomyces</taxon>
    </lineage>
</organism>
<feature type="transmembrane region" description="Helical" evidence="2">
    <location>
        <begin position="100"/>
        <end position="121"/>
    </location>
</feature>
<gene>
    <name evidence="3" type="ORF">RM764_37265</name>
</gene>
<accession>A0ABU2U5R4</accession>
<keyword evidence="2" id="KW-0812">Transmembrane</keyword>
<feature type="non-terminal residue" evidence="3">
    <location>
        <position position="1"/>
    </location>
</feature>